<evidence type="ECO:0000256" key="2">
    <source>
        <dbReference type="SAM" id="MobiDB-lite"/>
    </source>
</evidence>
<evidence type="ECO:0000313" key="5">
    <source>
        <dbReference type="EMBL" id="EJK63786.1"/>
    </source>
</evidence>
<reference evidence="5 6" key="1">
    <citation type="journal article" date="2012" name="Genome Biol.">
        <title>Genome and low-iron response of an oceanic diatom adapted to chronic iron limitation.</title>
        <authorList>
            <person name="Lommer M."/>
            <person name="Specht M."/>
            <person name="Roy A.S."/>
            <person name="Kraemer L."/>
            <person name="Andreson R."/>
            <person name="Gutowska M.A."/>
            <person name="Wolf J."/>
            <person name="Bergner S.V."/>
            <person name="Schilhabel M.B."/>
            <person name="Klostermeier U.C."/>
            <person name="Beiko R.G."/>
            <person name="Rosenstiel P."/>
            <person name="Hippler M."/>
            <person name="Laroche J."/>
        </authorList>
    </citation>
    <scope>NUCLEOTIDE SEQUENCE [LARGE SCALE GENOMIC DNA]</scope>
    <source>
        <strain evidence="5 6">CCMP1005</strain>
    </source>
</reference>
<dbReference type="InterPro" id="IPR013216">
    <property type="entry name" value="Methyltransf_11"/>
</dbReference>
<feature type="compositionally biased region" description="Low complexity" evidence="2">
    <location>
        <begin position="38"/>
        <end position="56"/>
    </location>
</feature>
<dbReference type="OMA" id="IKMDQFA"/>
<feature type="region of interest" description="Disordered" evidence="2">
    <location>
        <begin position="27"/>
        <end position="58"/>
    </location>
</feature>
<gene>
    <name evidence="5" type="ORF">THAOC_15539</name>
</gene>
<evidence type="ECO:0000256" key="3">
    <source>
        <dbReference type="SAM" id="SignalP"/>
    </source>
</evidence>
<comment type="caution">
    <text evidence="5">The sequence shown here is derived from an EMBL/GenBank/DDBJ whole genome shotgun (WGS) entry which is preliminary data.</text>
</comment>
<feature type="domain" description="Methyltransferase type 11" evidence="4">
    <location>
        <begin position="258"/>
        <end position="297"/>
    </location>
</feature>
<dbReference type="Gene3D" id="3.40.50.150">
    <property type="entry name" value="Vaccinia Virus protein VP39"/>
    <property type="match status" value="1"/>
</dbReference>
<dbReference type="InterPro" id="IPR029063">
    <property type="entry name" value="SAM-dependent_MTases_sf"/>
</dbReference>
<dbReference type="Pfam" id="PF08241">
    <property type="entry name" value="Methyltransf_11"/>
    <property type="match status" value="1"/>
</dbReference>
<dbReference type="Proteomes" id="UP000266841">
    <property type="component" value="Unassembled WGS sequence"/>
</dbReference>
<name>K0SRX3_THAOC</name>
<evidence type="ECO:0000256" key="1">
    <source>
        <dbReference type="SAM" id="Coils"/>
    </source>
</evidence>
<dbReference type="PANTHER" id="PTHR43036:SF2">
    <property type="entry name" value="OS04G0481300 PROTEIN"/>
    <property type="match status" value="1"/>
</dbReference>
<dbReference type="EMBL" id="AGNL01018014">
    <property type="protein sequence ID" value="EJK63786.1"/>
    <property type="molecule type" value="Genomic_DNA"/>
</dbReference>
<accession>K0SRX3</accession>
<dbReference type="eggNOG" id="KOG1269">
    <property type="taxonomic scope" value="Eukaryota"/>
</dbReference>
<dbReference type="SUPFAM" id="SSF53335">
    <property type="entry name" value="S-adenosyl-L-methionine-dependent methyltransferases"/>
    <property type="match status" value="1"/>
</dbReference>
<evidence type="ECO:0000259" key="4">
    <source>
        <dbReference type="Pfam" id="PF08241"/>
    </source>
</evidence>
<dbReference type="AlphaFoldDB" id="K0SRX3"/>
<protein>
    <recommendedName>
        <fullName evidence="4">Methyltransferase type 11 domain-containing protein</fullName>
    </recommendedName>
</protein>
<evidence type="ECO:0000313" key="6">
    <source>
        <dbReference type="Proteomes" id="UP000266841"/>
    </source>
</evidence>
<organism evidence="5 6">
    <name type="scientific">Thalassiosira oceanica</name>
    <name type="common">Marine diatom</name>
    <dbReference type="NCBI Taxonomy" id="159749"/>
    <lineage>
        <taxon>Eukaryota</taxon>
        <taxon>Sar</taxon>
        <taxon>Stramenopiles</taxon>
        <taxon>Ochrophyta</taxon>
        <taxon>Bacillariophyta</taxon>
        <taxon>Coscinodiscophyceae</taxon>
        <taxon>Thalassiosirophycidae</taxon>
        <taxon>Thalassiosirales</taxon>
        <taxon>Thalassiosiraceae</taxon>
        <taxon>Thalassiosira</taxon>
    </lineage>
</organism>
<proteinExistence type="predicted"/>
<keyword evidence="1" id="KW-0175">Coiled coil</keyword>
<dbReference type="GO" id="GO:0008757">
    <property type="term" value="F:S-adenosylmethionine-dependent methyltransferase activity"/>
    <property type="evidence" value="ECO:0007669"/>
    <property type="project" value="InterPro"/>
</dbReference>
<dbReference type="CDD" id="cd02440">
    <property type="entry name" value="AdoMet_MTases"/>
    <property type="match status" value="1"/>
</dbReference>
<feature type="coiled-coil region" evidence="1">
    <location>
        <begin position="601"/>
        <end position="650"/>
    </location>
</feature>
<dbReference type="PANTHER" id="PTHR43036">
    <property type="entry name" value="OSJNBB0011N17.9 PROTEIN"/>
    <property type="match status" value="1"/>
</dbReference>
<sequence>MVGSRKSASAAVLCCLSTAGAFAPSNPCHGGRSSPHVSQGCGEGSTTSSTVGSSTSLDALPPLIIGPMIRRMTGGGEKNNMPMANYDEAMKEAPGLRVGAEAWKWPPVWPYDGNFFKRQVELDNAKTSSSPLSMINNLGEAAENASEEGDAAKKEVSFDSLEFWQGKGDVKTEIDSRTVEKITNHYSFYLRDGMSVLELGAADNSYLPETLKLNSHVGVGAVQSQMDSNPSITSSFVVDLNDVVEDDGLSSDEWKEKIEDNSFDAIIMANTIDFLNNPREVFKSAWRALKPGGVMIVPFLSKDAYVSEFGDAFTKQWRDMTDDQHMWVCGSFFQFSAGDGWEKLQGFDVSPEEAGDKLNKKEGLFDKLKGGNDDGTPPGAYVVQARKKAELDPTKGDVEEVIRSRMWMMPTLEDRDKKLVAPRLSRAYDVLGDEDKERMMSHLNSLPAIYESLIKMDQFAFGFSMQAQLAADLVGDPDFVGSDEQIKNMKMGLGLRRPSEDFWAPVGKLTGSMSPEDKVNLLAYIVPRTGSGDAAQEEALQAFVDGLEPTFDVVRSKIPTLSEADVQLLGSELLAAEILIPGRSTREQFAQWIDALTAADLEFILAKRKSYKEEASKEMEEFKFARDEVQKKAEERREKIREQVMEARENRSVIFNPGTGRFEKYEQKEEGFKLPGF</sequence>
<feature type="signal peptide" evidence="3">
    <location>
        <begin position="1"/>
        <end position="21"/>
    </location>
</feature>
<feature type="chain" id="PRO_5030173090" description="Methyltransferase type 11 domain-containing protein" evidence="3">
    <location>
        <begin position="22"/>
        <end position="677"/>
    </location>
</feature>
<keyword evidence="3" id="KW-0732">Signal</keyword>
<keyword evidence="6" id="KW-1185">Reference proteome</keyword>
<dbReference type="OrthoDB" id="2013972at2759"/>